<accession>A0A3M7T608</accession>
<dbReference type="AlphaFoldDB" id="A0A3M7T608"/>
<keyword evidence="2" id="KW-1185">Reference proteome</keyword>
<evidence type="ECO:0000313" key="1">
    <source>
        <dbReference type="EMBL" id="RNA43411.1"/>
    </source>
</evidence>
<organism evidence="1 2">
    <name type="scientific">Brachionus plicatilis</name>
    <name type="common">Marine rotifer</name>
    <name type="synonym">Brachionus muelleri</name>
    <dbReference type="NCBI Taxonomy" id="10195"/>
    <lineage>
        <taxon>Eukaryota</taxon>
        <taxon>Metazoa</taxon>
        <taxon>Spiralia</taxon>
        <taxon>Gnathifera</taxon>
        <taxon>Rotifera</taxon>
        <taxon>Eurotatoria</taxon>
        <taxon>Monogononta</taxon>
        <taxon>Pseudotrocha</taxon>
        <taxon>Ploima</taxon>
        <taxon>Brachionidae</taxon>
        <taxon>Brachionus</taxon>
    </lineage>
</organism>
<name>A0A3M7T608_BRAPC</name>
<dbReference type="EMBL" id="REGN01000225">
    <property type="protein sequence ID" value="RNA43411.1"/>
    <property type="molecule type" value="Genomic_DNA"/>
</dbReference>
<proteinExistence type="predicted"/>
<comment type="caution">
    <text evidence="1">The sequence shown here is derived from an EMBL/GenBank/DDBJ whole genome shotgun (WGS) entry which is preliminary data.</text>
</comment>
<protein>
    <submittedName>
        <fullName evidence="1">Uncharacterized protein</fullName>
    </submittedName>
</protein>
<reference evidence="1 2" key="1">
    <citation type="journal article" date="2018" name="Sci. Rep.">
        <title>Genomic signatures of local adaptation to the degree of environmental predictability in rotifers.</title>
        <authorList>
            <person name="Franch-Gras L."/>
            <person name="Hahn C."/>
            <person name="Garcia-Roger E.M."/>
            <person name="Carmona M.J."/>
            <person name="Serra M."/>
            <person name="Gomez A."/>
        </authorList>
    </citation>
    <scope>NUCLEOTIDE SEQUENCE [LARGE SCALE GENOMIC DNA]</scope>
    <source>
        <strain evidence="1">HYR1</strain>
    </source>
</reference>
<gene>
    <name evidence="1" type="ORF">BpHYR1_024171</name>
</gene>
<dbReference type="Proteomes" id="UP000276133">
    <property type="component" value="Unassembled WGS sequence"/>
</dbReference>
<evidence type="ECO:0000313" key="2">
    <source>
        <dbReference type="Proteomes" id="UP000276133"/>
    </source>
</evidence>
<sequence length="63" mass="7127">MVKLQNDFLINQNSNIASQVVKFEFSSSLGIFSIKFKDSVSYDCLPLHDMELNKLKLAVATVF</sequence>